<feature type="domain" description="Alanine dehydrogenase/pyridine nucleotide transhydrogenase N-terminal" evidence="3">
    <location>
        <begin position="5"/>
        <end position="133"/>
    </location>
</feature>
<gene>
    <name evidence="4" type="ORF">IAB38_04565</name>
</gene>
<reference evidence="4" key="1">
    <citation type="submission" date="2020-10" db="EMBL/GenBank/DDBJ databases">
        <authorList>
            <person name="Gilroy R."/>
        </authorList>
    </citation>
    <scope>NUCLEOTIDE SEQUENCE</scope>
    <source>
        <strain evidence="4">CHK184-20233</strain>
    </source>
</reference>
<dbReference type="PANTHER" id="PTHR42795:SF1">
    <property type="entry name" value="ALANINE DEHYDROGENASE"/>
    <property type="match status" value="1"/>
</dbReference>
<dbReference type="Pfam" id="PF05222">
    <property type="entry name" value="AlaDh_PNT_N"/>
    <property type="match status" value="1"/>
</dbReference>
<dbReference type="SMART" id="SM01003">
    <property type="entry name" value="AlaDh_PNT_N"/>
    <property type="match status" value="1"/>
</dbReference>
<comment type="caution">
    <text evidence="4">The sequence shown here is derived from an EMBL/GenBank/DDBJ whole genome shotgun (WGS) entry which is preliminary data.</text>
</comment>
<evidence type="ECO:0000259" key="3">
    <source>
        <dbReference type="SMART" id="SM01003"/>
    </source>
</evidence>
<dbReference type="InterPro" id="IPR036291">
    <property type="entry name" value="NAD(P)-bd_dom_sf"/>
</dbReference>
<reference evidence="4" key="2">
    <citation type="journal article" date="2021" name="PeerJ">
        <title>Extensive microbial diversity within the chicken gut microbiome revealed by metagenomics and culture.</title>
        <authorList>
            <person name="Gilroy R."/>
            <person name="Ravi A."/>
            <person name="Getino M."/>
            <person name="Pursley I."/>
            <person name="Horton D.L."/>
            <person name="Alikhan N.F."/>
            <person name="Baker D."/>
            <person name="Gharbi K."/>
            <person name="Hall N."/>
            <person name="Watson M."/>
            <person name="Adriaenssens E.M."/>
            <person name="Foster-Nyarko E."/>
            <person name="Jarju S."/>
            <person name="Secka A."/>
            <person name="Antonio M."/>
            <person name="Oren A."/>
            <person name="Chaudhuri R.R."/>
            <person name="La Ragione R."/>
            <person name="Hildebrand F."/>
            <person name="Pallen M.J."/>
        </authorList>
    </citation>
    <scope>NUCLEOTIDE SEQUENCE</scope>
    <source>
        <strain evidence="4">CHK184-20233</strain>
    </source>
</reference>
<dbReference type="GO" id="GO:0005886">
    <property type="term" value="C:plasma membrane"/>
    <property type="evidence" value="ECO:0007669"/>
    <property type="project" value="TreeGrafter"/>
</dbReference>
<dbReference type="EMBL" id="DVHC01000046">
    <property type="protein sequence ID" value="HIR59304.1"/>
    <property type="molecule type" value="Genomic_DNA"/>
</dbReference>
<dbReference type="SMART" id="SM01002">
    <property type="entry name" value="AlaDh_PNT_C"/>
    <property type="match status" value="1"/>
</dbReference>
<dbReference type="InterPro" id="IPR007698">
    <property type="entry name" value="AlaDH/PNT_NAD(H)-bd"/>
</dbReference>
<keyword evidence="1" id="KW-0560">Oxidoreductase</keyword>
<dbReference type="Proteomes" id="UP000824232">
    <property type="component" value="Unassembled WGS sequence"/>
</dbReference>
<evidence type="ECO:0000313" key="4">
    <source>
        <dbReference type="EMBL" id="HIR59304.1"/>
    </source>
</evidence>
<dbReference type="InterPro" id="IPR046951">
    <property type="entry name" value="CEOS"/>
</dbReference>
<protein>
    <submittedName>
        <fullName evidence="4">N(5)-(Carboxyethyl)ornithine synthase</fullName>
    </submittedName>
</protein>
<accession>A0A9D1J3M6</accession>
<dbReference type="InterPro" id="IPR007886">
    <property type="entry name" value="AlaDH/PNT_N"/>
</dbReference>
<dbReference type="SUPFAM" id="SSF51735">
    <property type="entry name" value="NAD(P)-binding Rossmann-fold domains"/>
    <property type="match status" value="1"/>
</dbReference>
<dbReference type="CDD" id="cd12181">
    <property type="entry name" value="ceo_syn"/>
    <property type="match status" value="1"/>
</dbReference>
<dbReference type="GO" id="GO:0006524">
    <property type="term" value="P:alanine catabolic process"/>
    <property type="evidence" value="ECO:0007669"/>
    <property type="project" value="TreeGrafter"/>
</dbReference>
<dbReference type="GO" id="GO:0000286">
    <property type="term" value="F:alanine dehydrogenase activity"/>
    <property type="evidence" value="ECO:0007669"/>
    <property type="project" value="TreeGrafter"/>
</dbReference>
<dbReference type="AlphaFoldDB" id="A0A9D1J3M6"/>
<evidence type="ECO:0000259" key="2">
    <source>
        <dbReference type="SMART" id="SM01002"/>
    </source>
</evidence>
<proteinExistence type="predicted"/>
<sequence length="319" mass="36405">MKTVGFVIPVKENEKRRVLLPKDIRTVKERKNVFFEKGYGEILGISDSEYEKVGCNVVSFDEVLKQDIICDPKVGDANYLDRLNEKQIIFGWVHAVKNRDLTDLLLDKKITAIAFEDMFYKNRHVFYKNNILAGEAACYNAINYLGKLPDGLNAAIIGNGNTAHGAYKALVKLGVNVDIYTRDLENLLKENLSNYDLIVNCVLWDVKRKDHIIYCEDLKRMKKGSIIIDVSCDLNGAIETSHPTTLDNPIYVKDNIIHYAVDHTPSIFYQTFSLECSTIIADYINDLIEERNNEVLENATIIKNGKILDQKITDYQNRS</sequence>
<dbReference type="Pfam" id="PF01262">
    <property type="entry name" value="AlaDh_PNT_C"/>
    <property type="match status" value="1"/>
</dbReference>
<name>A0A9D1J3M6_9FIRM</name>
<evidence type="ECO:0000313" key="5">
    <source>
        <dbReference type="Proteomes" id="UP000824232"/>
    </source>
</evidence>
<evidence type="ECO:0000256" key="1">
    <source>
        <dbReference type="ARBA" id="ARBA00023002"/>
    </source>
</evidence>
<dbReference type="SUPFAM" id="SSF52283">
    <property type="entry name" value="Formate/glycerate dehydrogenase catalytic domain-like"/>
    <property type="match status" value="1"/>
</dbReference>
<dbReference type="PANTHER" id="PTHR42795">
    <property type="entry name" value="ALANINE DEHYDROGENASE"/>
    <property type="match status" value="1"/>
</dbReference>
<feature type="domain" description="Alanine dehydrogenase/pyridine nucleotide transhydrogenase NAD(H)-binding" evidence="2">
    <location>
        <begin position="138"/>
        <end position="260"/>
    </location>
</feature>
<dbReference type="GO" id="GO:0047126">
    <property type="term" value="F:N5-(carboxyethyl)ornithine synthase activity"/>
    <property type="evidence" value="ECO:0007669"/>
    <property type="project" value="InterPro"/>
</dbReference>
<dbReference type="Gene3D" id="3.40.50.720">
    <property type="entry name" value="NAD(P)-binding Rossmann-like Domain"/>
    <property type="match status" value="4"/>
</dbReference>
<organism evidence="4 5">
    <name type="scientific">Candidatus Onthousia excrementipullorum</name>
    <dbReference type="NCBI Taxonomy" id="2840884"/>
    <lineage>
        <taxon>Bacteria</taxon>
        <taxon>Bacillati</taxon>
        <taxon>Bacillota</taxon>
        <taxon>Bacilli</taxon>
        <taxon>Candidatus Onthousia</taxon>
    </lineage>
</organism>